<organism evidence="15 16">
    <name type="scientific">Salix dunnii</name>
    <dbReference type="NCBI Taxonomy" id="1413687"/>
    <lineage>
        <taxon>Eukaryota</taxon>
        <taxon>Viridiplantae</taxon>
        <taxon>Streptophyta</taxon>
        <taxon>Embryophyta</taxon>
        <taxon>Tracheophyta</taxon>
        <taxon>Spermatophyta</taxon>
        <taxon>Magnoliopsida</taxon>
        <taxon>eudicotyledons</taxon>
        <taxon>Gunneridae</taxon>
        <taxon>Pentapetalae</taxon>
        <taxon>rosids</taxon>
        <taxon>fabids</taxon>
        <taxon>Malpighiales</taxon>
        <taxon>Salicaceae</taxon>
        <taxon>Saliceae</taxon>
        <taxon>Salix</taxon>
    </lineage>
</organism>
<keyword evidence="5" id="KW-0519">Myristate</keyword>
<dbReference type="Gene3D" id="3.30.40.10">
    <property type="entry name" value="Zinc/RING finger domain, C3HC4 (zinc finger)"/>
    <property type="match status" value="1"/>
</dbReference>
<dbReference type="Pfam" id="PF13920">
    <property type="entry name" value="zf-C3HC4_3"/>
    <property type="match status" value="1"/>
</dbReference>
<name>A0A835JIE4_9ROSI</name>
<dbReference type="GO" id="GO:0016567">
    <property type="term" value="P:protein ubiquitination"/>
    <property type="evidence" value="ECO:0007669"/>
    <property type="project" value="TreeGrafter"/>
</dbReference>
<dbReference type="InterPro" id="IPR045194">
    <property type="entry name" value="MGRN1/RNF157-like"/>
</dbReference>
<feature type="region of interest" description="Disordered" evidence="13">
    <location>
        <begin position="1"/>
        <end position="77"/>
    </location>
</feature>
<dbReference type="GO" id="GO:0008270">
    <property type="term" value="F:zinc ion binding"/>
    <property type="evidence" value="ECO:0007669"/>
    <property type="project" value="UniProtKB-KW"/>
</dbReference>
<dbReference type="AlphaFoldDB" id="A0A835JIE4"/>
<keyword evidence="6" id="KW-0479">Metal-binding</keyword>
<keyword evidence="10" id="KW-0449">Lipoprotein</keyword>
<dbReference type="EC" id="2.3.2.27" evidence="3"/>
<evidence type="ECO:0000256" key="1">
    <source>
        <dbReference type="ARBA" id="ARBA00000900"/>
    </source>
</evidence>
<dbReference type="PANTHER" id="PTHR22996:SF4">
    <property type="entry name" value="E3 UBIQUITIN-PROTEIN LIGASE LUL4-RELATED"/>
    <property type="match status" value="1"/>
</dbReference>
<dbReference type="Pfam" id="PF26192">
    <property type="entry name" value="RNF157-like_N"/>
    <property type="match status" value="2"/>
</dbReference>
<reference evidence="15 16" key="1">
    <citation type="submission" date="2020-10" db="EMBL/GenBank/DDBJ databases">
        <title>Plant Genome Project.</title>
        <authorList>
            <person name="Zhang R.-G."/>
        </authorList>
    </citation>
    <scope>NUCLEOTIDE SEQUENCE [LARGE SCALE GENOMIC DNA]</scope>
    <source>
        <strain evidence="15">FAFU-HL-1</strain>
        <tissue evidence="15">Leaf</tissue>
    </source>
</reference>
<evidence type="ECO:0000313" key="15">
    <source>
        <dbReference type="EMBL" id="KAF9669986.1"/>
    </source>
</evidence>
<comment type="pathway">
    <text evidence="2">Protein modification; protein ubiquitination.</text>
</comment>
<comment type="caution">
    <text evidence="15">The sequence shown here is derived from an EMBL/GenBank/DDBJ whole genome shotgun (WGS) entry which is preliminary data.</text>
</comment>
<keyword evidence="4" id="KW-0808">Transferase</keyword>
<evidence type="ECO:0000256" key="11">
    <source>
        <dbReference type="ARBA" id="ARBA00025721"/>
    </source>
</evidence>
<dbReference type="Proteomes" id="UP000657918">
    <property type="component" value="Unassembled WGS sequence"/>
</dbReference>
<dbReference type="SMART" id="SM00184">
    <property type="entry name" value="RING"/>
    <property type="match status" value="1"/>
</dbReference>
<evidence type="ECO:0000256" key="7">
    <source>
        <dbReference type="ARBA" id="ARBA00022771"/>
    </source>
</evidence>
<protein>
    <recommendedName>
        <fullName evidence="3">RING-type E3 ubiquitin transferase</fullName>
        <ecNumber evidence="3">2.3.2.27</ecNumber>
    </recommendedName>
</protein>
<evidence type="ECO:0000256" key="13">
    <source>
        <dbReference type="SAM" id="MobiDB-lite"/>
    </source>
</evidence>
<dbReference type="SUPFAM" id="SSF57850">
    <property type="entry name" value="RING/U-box"/>
    <property type="match status" value="1"/>
</dbReference>
<keyword evidence="16" id="KW-1185">Reference proteome</keyword>
<evidence type="ECO:0000256" key="2">
    <source>
        <dbReference type="ARBA" id="ARBA00004906"/>
    </source>
</evidence>
<dbReference type="PANTHER" id="PTHR22996">
    <property type="entry name" value="MAHOGUNIN"/>
    <property type="match status" value="1"/>
</dbReference>
<evidence type="ECO:0000313" key="16">
    <source>
        <dbReference type="Proteomes" id="UP000657918"/>
    </source>
</evidence>
<dbReference type="PROSITE" id="PS50089">
    <property type="entry name" value="ZF_RING_2"/>
    <property type="match status" value="1"/>
</dbReference>
<proteinExistence type="inferred from homology"/>
<keyword evidence="7 12" id="KW-0863">Zinc-finger</keyword>
<evidence type="ECO:0000256" key="9">
    <source>
        <dbReference type="ARBA" id="ARBA00022833"/>
    </source>
</evidence>
<evidence type="ECO:0000256" key="8">
    <source>
        <dbReference type="ARBA" id="ARBA00022786"/>
    </source>
</evidence>
<evidence type="ECO:0000256" key="6">
    <source>
        <dbReference type="ARBA" id="ARBA00022723"/>
    </source>
</evidence>
<keyword evidence="8" id="KW-0833">Ubl conjugation pathway</keyword>
<dbReference type="CDD" id="cd16789">
    <property type="entry name" value="mRING-HC-C3HC5_MGRN1-like"/>
    <property type="match status" value="1"/>
</dbReference>
<evidence type="ECO:0000256" key="4">
    <source>
        <dbReference type="ARBA" id="ARBA00022679"/>
    </source>
</evidence>
<dbReference type="InterPro" id="IPR045195">
    <property type="entry name" value="LOG2-like_mRING_C3HC5"/>
</dbReference>
<dbReference type="InterPro" id="IPR058981">
    <property type="entry name" value="MGRN1/RNF157-like_N"/>
</dbReference>
<dbReference type="GO" id="GO:0061630">
    <property type="term" value="F:ubiquitin protein ligase activity"/>
    <property type="evidence" value="ECO:0007669"/>
    <property type="project" value="UniProtKB-EC"/>
</dbReference>
<comment type="catalytic activity">
    <reaction evidence="1">
        <text>S-ubiquitinyl-[E2 ubiquitin-conjugating enzyme]-L-cysteine + [acceptor protein]-L-lysine = [E2 ubiquitin-conjugating enzyme]-L-cysteine + N(6)-ubiquitinyl-[acceptor protein]-L-lysine.</text>
        <dbReference type="EC" id="2.3.2.27"/>
    </reaction>
</comment>
<gene>
    <name evidence="15" type="ORF">SADUNF_Sadunf13G0021500</name>
</gene>
<dbReference type="OrthoDB" id="837739at2759"/>
<dbReference type="InterPro" id="IPR013083">
    <property type="entry name" value="Znf_RING/FYVE/PHD"/>
</dbReference>
<evidence type="ECO:0000256" key="10">
    <source>
        <dbReference type="ARBA" id="ARBA00023288"/>
    </source>
</evidence>
<feature type="compositionally biased region" description="Low complexity" evidence="13">
    <location>
        <begin position="49"/>
        <end position="63"/>
    </location>
</feature>
<evidence type="ECO:0000256" key="3">
    <source>
        <dbReference type="ARBA" id="ARBA00012483"/>
    </source>
</evidence>
<evidence type="ECO:0000256" key="5">
    <source>
        <dbReference type="ARBA" id="ARBA00022707"/>
    </source>
</evidence>
<comment type="similarity">
    <text evidence="11">Belongs to the RING-type zinc finger family. LOG2 subfamily.</text>
</comment>
<sequence length="451" mass="50248">MGSSSSRHGRNHPQDNHPHHRQNQPDTSLPSHTTTPIRQLTSFSTNNTSNLPSQNNSIPSSNNFYTNIMPPSSSPSLQGPQSYYFAANAPYNTTTPVIPTSSAYGSFSYHYPPPPQQPLPFNNNGWAPYQYHQPGFMGPQLPPQVKPHNSGMVQQPRYVDHNHAKTVKNVVNVNKASIKVVADENNLDSHLVSFTFDAVVDGSWMDDCEPASFFVMGMEIGTEVQLFLHRYVKFPLFFNGSITIIYFGKEGHNCTFMPVYPEIYMPRKIPFEKGVGKKFCQPSGTGIDLGFFELDQLSKPSPEEDIFPLVIFAEACLPSLSTSTSQEPDKPLPTMSIHAQITEAVLEKNNAGHLQVKVVKQILWIDGTRYELREIYGIANSDSKGFDENDSGTECVICMSEPKDTAVLPCRHMCLCSGCAKELMSRSDTCPICRQPIQELMEIKVNKCESS</sequence>
<feature type="domain" description="RING-type" evidence="14">
    <location>
        <begin position="395"/>
        <end position="434"/>
    </location>
</feature>
<keyword evidence="9" id="KW-0862">Zinc</keyword>
<dbReference type="FunFam" id="3.30.40.10:FF:000115">
    <property type="entry name" value="probable E3 ubiquitin-protein ligase LOG2"/>
    <property type="match status" value="1"/>
</dbReference>
<evidence type="ECO:0000259" key="14">
    <source>
        <dbReference type="PROSITE" id="PS50089"/>
    </source>
</evidence>
<feature type="compositionally biased region" description="Polar residues" evidence="13">
    <location>
        <begin position="24"/>
        <end position="48"/>
    </location>
</feature>
<dbReference type="InterPro" id="IPR001841">
    <property type="entry name" value="Znf_RING"/>
</dbReference>
<dbReference type="EMBL" id="JADGMS010000013">
    <property type="protein sequence ID" value="KAF9669986.1"/>
    <property type="molecule type" value="Genomic_DNA"/>
</dbReference>
<accession>A0A835JIE4</accession>
<evidence type="ECO:0000256" key="12">
    <source>
        <dbReference type="PROSITE-ProRule" id="PRU00175"/>
    </source>
</evidence>